<dbReference type="RefSeq" id="WP_345395357.1">
    <property type="nucleotide sequence ID" value="NZ_BAABHG010000007.1"/>
</dbReference>
<keyword evidence="3" id="KW-1185">Reference proteome</keyword>
<comment type="caution">
    <text evidence="2">The sequence shown here is derived from an EMBL/GenBank/DDBJ whole genome shotgun (WGS) entry which is preliminary data.</text>
</comment>
<feature type="transmembrane region" description="Helical" evidence="1">
    <location>
        <begin position="56"/>
        <end position="76"/>
    </location>
</feature>
<gene>
    <name evidence="2" type="primary">amaP</name>
    <name evidence="2" type="ORF">ACFSYJ_06120</name>
</gene>
<keyword evidence="1" id="KW-0472">Membrane</keyword>
<proteinExistence type="predicted"/>
<evidence type="ECO:0000256" key="1">
    <source>
        <dbReference type="SAM" id="Phobius"/>
    </source>
</evidence>
<dbReference type="EMBL" id="JBHUKU010000003">
    <property type="protein sequence ID" value="MFD2458162.1"/>
    <property type="molecule type" value="Genomic_DNA"/>
</dbReference>
<dbReference type="NCBIfam" id="NF033218">
    <property type="entry name" value="anchor_AmaP"/>
    <property type="match status" value="1"/>
</dbReference>
<protein>
    <submittedName>
        <fullName evidence="2">Alkaline shock response membrane anchor protein AmaP</fullName>
    </submittedName>
</protein>
<evidence type="ECO:0000313" key="3">
    <source>
        <dbReference type="Proteomes" id="UP001597419"/>
    </source>
</evidence>
<dbReference type="Proteomes" id="UP001597419">
    <property type="component" value="Unassembled WGS sequence"/>
</dbReference>
<accession>A0ABW5GAS4</accession>
<sequence>MSRVNRPAGLNRTLLALTGLVLLAGGGFAVATYFGWLRVLDPAASLVPGTAAPPTWVFWVTVAAAVVVGLLCLRWLAAQAFRTPKAVGWRLEKSPEDGTTTMDSSAANAPVATDIEGYEGVKSASAWVSGSRDEPELYLLVTADQDTDISALRHRIASHAVARLRQALEVETLPVRLELRFTTKATGVRAR</sequence>
<reference evidence="3" key="1">
    <citation type="journal article" date="2019" name="Int. J. Syst. Evol. Microbiol.">
        <title>The Global Catalogue of Microorganisms (GCM) 10K type strain sequencing project: providing services to taxonomists for standard genome sequencing and annotation.</title>
        <authorList>
            <consortium name="The Broad Institute Genomics Platform"/>
            <consortium name="The Broad Institute Genome Sequencing Center for Infectious Disease"/>
            <person name="Wu L."/>
            <person name="Ma J."/>
        </authorList>
    </citation>
    <scope>NUCLEOTIDE SEQUENCE [LARGE SCALE GENOMIC DNA]</scope>
    <source>
        <strain evidence="3">CGMCC 4.7643</strain>
    </source>
</reference>
<organism evidence="2 3">
    <name type="scientific">Amycolatopsis samaneae</name>
    <dbReference type="NCBI Taxonomy" id="664691"/>
    <lineage>
        <taxon>Bacteria</taxon>
        <taxon>Bacillati</taxon>
        <taxon>Actinomycetota</taxon>
        <taxon>Actinomycetes</taxon>
        <taxon>Pseudonocardiales</taxon>
        <taxon>Pseudonocardiaceae</taxon>
        <taxon>Amycolatopsis</taxon>
    </lineage>
</organism>
<keyword evidence="1" id="KW-1133">Transmembrane helix</keyword>
<name>A0ABW5GAS4_9PSEU</name>
<keyword evidence="1" id="KW-0812">Transmembrane</keyword>
<feature type="transmembrane region" description="Helical" evidence="1">
    <location>
        <begin position="12"/>
        <end position="36"/>
    </location>
</feature>
<evidence type="ECO:0000313" key="2">
    <source>
        <dbReference type="EMBL" id="MFD2458162.1"/>
    </source>
</evidence>